<dbReference type="EMBL" id="JARBHB010000002">
    <property type="protein sequence ID" value="KAJ8891694.1"/>
    <property type="molecule type" value="Genomic_DNA"/>
</dbReference>
<proteinExistence type="predicted"/>
<gene>
    <name evidence="1" type="ORF">PR048_004223</name>
</gene>
<accession>A0ABQ9I4W0</accession>
<reference evidence="1 2" key="1">
    <citation type="submission" date="2023-02" db="EMBL/GenBank/DDBJ databases">
        <title>LHISI_Scaffold_Assembly.</title>
        <authorList>
            <person name="Stuart O.P."/>
            <person name="Cleave R."/>
            <person name="Magrath M.J.L."/>
            <person name="Mikheyev A.S."/>
        </authorList>
    </citation>
    <scope>NUCLEOTIDE SEQUENCE [LARGE SCALE GENOMIC DNA]</scope>
    <source>
        <strain evidence="1">Daus_M_001</strain>
        <tissue evidence="1">Leg muscle</tissue>
    </source>
</reference>
<keyword evidence="2" id="KW-1185">Reference proteome</keyword>
<comment type="caution">
    <text evidence="1">The sequence shown here is derived from an EMBL/GenBank/DDBJ whole genome shotgun (WGS) entry which is preliminary data.</text>
</comment>
<evidence type="ECO:0000313" key="2">
    <source>
        <dbReference type="Proteomes" id="UP001159363"/>
    </source>
</evidence>
<protein>
    <submittedName>
        <fullName evidence="1">Uncharacterized protein</fullName>
    </submittedName>
</protein>
<sequence length="146" mass="17059">MCPCKPCLHLVCLHEPCLACPCEPRSRWLSHYRHMWRLAWVREAISFTAAVSGVQSIEESCCVVNIRTWTQNRQFKTEWTGQFCFSMVSLNKPMCLICNEVVKVLSFHVVLLEDKEKSIACYYHTDREVQGYMEEAQLKINVQKLL</sequence>
<name>A0ABQ9I4W0_9NEOP</name>
<dbReference type="Proteomes" id="UP001159363">
    <property type="component" value="Chromosome 2"/>
</dbReference>
<organism evidence="1 2">
    <name type="scientific">Dryococelus australis</name>
    <dbReference type="NCBI Taxonomy" id="614101"/>
    <lineage>
        <taxon>Eukaryota</taxon>
        <taxon>Metazoa</taxon>
        <taxon>Ecdysozoa</taxon>
        <taxon>Arthropoda</taxon>
        <taxon>Hexapoda</taxon>
        <taxon>Insecta</taxon>
        <taxon>Pterygota</taxon>
        <taxon>Neoptera</taxon>
        <taxon>Polyneoptera</taxon>
        <taxon>Phasmatodea</taxon>
        <taxon>Verophasmatodea</taxon>
        <taxon>Anareolatae</taxon>
        <taxon>Phasmatidae</taxon>
        <taxon>Eurycanthinae</taxon>
        <taxon>Dryococelus</taxon>
    </lineage>
</organism>
<evidence type="ECO:0000313" key="1">
    <source>
        <dbReference type="EMBL" id="KAJ8891694.1"/>
    </source>
</evidence>